<proteinExistence type="predicted"/>
<dbReference type="AlphaFoldDB" id="A0A6J7GM19"/>
<gene>
    <name evidence="3" type="ORF">UFOPK3564_00833</name>
</gene>
<name>A0A6J7GM19_9ZZZZ</name>
<organism evidence="3">
    <name type="scientific">freshwater metagenome</name>
    <dbReference type="NCBI Taxonomy" id="449393"/>
    <lineage>
        <taxon>unclassified sequences</taxon>
        <taxon>metagenomes</taxon>
        <taxon>ecological metagenomes</taxon>
    </lineage>
</organism>
<feature type="region of interest" description="Disordered" evidence="1">
    <location>
        <begin position="186"/>
        <end position="208"/>
    </location>
</feature>
<feature type="transmembrane region" description="Helical" evidence="2">
    <location>
        <begin position="59"/>
        <end position="81"/>
    </location>
</feature>
<keyword evidence="2" id="KW-0472">Membrane</keyword>
<reference evidence="3" key="1">
    <citation type="submission" date="2020-05" db="EMBL/GenBank/DDBJ databases">
        <authorList>
            <person name="Chiriac C."/>
            <person name="Salcher M."/>
            <person name="Ghai R."/>
            <person name="Kavagutti S V."/>
        </authorList>
    </citation>
    <scope>NUCLEOTIDE SEQUENCE</scope>
</reference>
<evidence type="ECO:0000256" key="2">
    <source>
        <dbReference type="SAM" id="Phobius"/>
    </source>
</evidence>
<feature type="transmembrane region" description="Helical" evidence="2">
    <location>
        <begin position="28"/>
        <end position="47"/>
    </location>
</feature>
<evidence type="ECO:0000256" key="1">
    <source>
        <dbReference type="SAM" id="MobiDB-lite"/>
    </source>
</evidence>
<keyword evidence="2" id="KW-1133">Transmembrane helix</keyword>
<accession>A0A6J7GM19</accession>
<keyword evidence="2" id="KW-0812">Transmembrane</keyword>
<feature type="compositionally biased region" description="Basic and acidic residues" evidence="1">
    <location>
        <begin position="186"/>
        <end position="195"/>
    </location>
</feature>
<protein>
    <submittedName>
        <fullName evidence="3">Unannotated protein</fullName>
    </submittedName>
</protein>
<evidence type="ECO:0000313" key="3">
    <source>
        <dbReference type="EMBL" id="CAB4905223.1"/>
    </source>
</evidence>
<sequence>MRRPRSARSAEPPLWLARLRWKVRGDSARLAVVAAVAAGCLLLVLLPPWGAPGLSGPRFAGLVGVVLGLALVGGAIGARVLRRRDPSLPRLVARDRAATMAVGAGVLGLCVGGILHRPAVVAEQERYDGMVAAATRLAERRAPDYATDRLDEADVRRLSRDVLRVCFPLGRPDRAWCAIARRDDGLPRARTDSDTRPNAQVAEESDED</sequence>
<dbReference type="EMBL" id="CAFBMK010000033">
    <property type="protein sequence ID" value="CAB4905223.1"/>
    <property type="molecule type" value="Genomic_DNA"/>
</dbReference>